<dbReference type="OrthoDB" id="2339326at2"/>
<dbReference type="InterPro" id="IPR027994">
    <property type="entry name" value="WxL_dom"/>
</dbReference>
<accession>A0A242K4X3</accession>
<dbReference type="Proteomes" id="UP000195141">
    <property type="component" value="Chromosome"/>
</dbReference>
<evidence type="ECO:0000259" key="3">
    <source>
        <dbReference type="Pfam" id="PF13731"/>
    </source>
</evidence>
<reference evidence="5" key="3">
    <citation type="submission" date="2024-03" db="EMBL/GenBank/DDBJ databases">
        <title>The Genome Sequence of Enterococcus sp. DIV0242b.</title>
        <authorList>
            <consortium name="The Broad Institute Genomics Platform"/>
            <consortium name="The Broad Institute Microbial Omics Core"/>
            <consortium name="The Broad Institute Genomic Center for Infectious Diseases"/>
            <person name="Earl A."/>
            <person name="Manson A."/>
            <person name="Gilmore M."/>
            <person name="Schwartman J."/>
            <person name="Shea T."/>
            <person name="Abouelleil A."/>
            <person name="Cao P."/>
            <person name="Chapman S."/>
            <person name="Cusick C."/>
            <person name="Young S."/>
            <person name="Neafsey D."/>
            <person name="Nusbaum C."/>
            <person name="Birren B."/>
        </authorList>
    </citation>
    <scope>NUCLEOTIDE SEQUENCE</scope>
    <source>
        <strain evidence="5">9E7_DIV0242</strain>
    </source>
</reference>
<proteinExistence type="predicted"/>
<dbReference type="AlphaFoldDB" id="A0A242K4X3"/>
<dbReference type="EMBL" id="CP147247">
    <property type="protein sequence ID" value="WYJ90387.1"/>
    <property type="molecule type" value="Genomic_DNA"/>
</dbReference>
<organism evidence="4">
    <name type="scientific">Candidatus Enterococcus clewellii</name>
    <dbReference type="NCBI Taxonomy" id="1834193"/>
    <lineage>
        <taxon>Bacteria</taxon>
        <taxon>Bacillati</taxon>
        <taxon>Bacillota</taxon>
        <taxon>Bacilli</taxon>
        <taxon>Lactobacillales</taxon>
        <taxon>Enterococcaceae</taxon>
        <taxon>Enterococcus</taxon>
    </lineage>
</organism>
<sequence>MKNKSLISVAVLLSMFLLESPELVSAESDLANGGAAIEFSNTDTDTEIDDIRDPENPGVSVDPGDSPSTSGPLRIDFVPQLNFHVNAISNENVSYPVNAQLFLDGKTEARGNFVQISDYRKTAKGWQLQLRQDGQFRNPDTKNSVLNGAVLSFDKSWTNSVNKDSVTSPIVSKEIIRLENIGDTYNLATAEEGDGTGTWSISFGASADNPADMISTLTPKVDKKGNPVLDSVFNNQQVHENSAIRLSIPGKTEKDPVNYTTVLTWVLAELP</sequence>
<evidence type="ECO:0000313" key="4">
    <source>
        <dbReference type="EMBL" id="OTP14579.1"/>
    </source>
</evidence>
<dbReference type="RefSeq" id="WP_086349711.1">
    <property type="nucleotide sequence ID" value="NZ_CP147247.1"/>
</dbReference>
<feature type="chain" id="PRO_5012941482" description="WxL domain-containing protein" evidence="2">
    <location>
        <begin position="27"/>
        <end position="271"/>
    </location>
</feature>
<evidence type="ECO:0000313" key="6">
    <source>
        <dbReference type="Proteomes" id="UP000195141"/>
    </source>
</evidence>
<evidence type="ECO:0000313" key="5">
    <source>
        <dbReference type="EMBL" id="WYJ90387.1"/>
    </source>
</evidence>
<keyword evidence="2" id="KW-0732">Signal</keyword>
<keyword evidence="6" id="KW-1185">Reference proteome</keyword>
<evidence type="ECO:0000256" key="2">
    <source>
        <dbReference type="SAM" id="SignalP"/>
    </source>
</evidence>
<feature type="signal peptide" evidence="2">
    <location>
        <begin position="1"/>
        <end position="26"/>
    </location>
</feature>
<evidence type="ECO:0000256" key="1">
    <source>
        <dbReference type="SAM" id="MobiDB-lite"/>
    </source>
</evidence>
<name>A0A242K4X3_9ENTE</name>
<feature type="domain" description="WxL" evidence="3">
    <location>
        <begin position="35"/>
        <end position="271"/>
    </location>
</feature>
<reference evidence="4" key="1">
    <citation type="submission" date="2017-05" db="EMBL/GenBank/DDBJ databases">
        <title>The Genome Sequence of Enterococcus sp. 9E7_DIV0242.</title>
        <authorList>
            <consortium name="The Broad Institute Genomics Platform"/>
            <consortium name="The Broad Institute Genomic Center for Infectious Diseases"/>
            <person name="Earl A."/>
            <person name="Manson A."/>
            <person name="Schwartman J."/>
            <person name="Gilmore M."/>
            <person name="Abouelleil A."/>
            <person name="Cao P."/>
            <person name="Chapman S."/>
            <person name="Cusick C."/>
            <person name="Shea T."/>
            <person name="Young S."/>
            <person name="Neafsey D."/>
            <person name="Nusbaum C."/>
            <person name="Birren B."/>
        </authorList>
    </citation>
    <scope>NUCLEOTIDE SEQUENCE [LARGE SCALE GENOMIC DNA]</scope>
    <source>
        <strain evidence="4">9E7_DIV0242</strain>
    </source>
</reference>
<feature type="region of interest" description="Disordered" evidence="1">
    <location>
        <begin position="41"/>
        <end position="70"/>
    </location>
</feature>
<gene>
    <name evidence="5" type="ORF">A5888_002144</name>
    <name evidence="4" type="ORF">A5888_002680</name>
</gene>
<protein>
    <recommendedName>
        <fullName evidence="3">WxL domain-containing protein</fullName>
    </recommendedName>
</protein>
<dbReference type="Pfam" id="PF13731">
    <property type="entry name" value="WxL"/>
    <property type="match status" value="1"/>
</dbReference>
<reference evidence="5" key="2">
    <citation type="submission" date="2017-05" db="EMBL/GenBank/DDBJ databases">
        <authorList>
            <consortium name="The Broad Institute Genomics Platform"/>
            <consortium name="The Broad Institute Genomic Center for Infectious Diseases"/>
            <person name="Earl A."/>
            <person name="Manson A."/>
            <person name="Schwartman J."/>
            <person name="Gilmore M."/>
            <person name="Abouelleil A."/>
            <person name="Cao P."/>
            <person name="Chapman S."/>
            <person name="Cusick C."/>
            <person name="Shea T."/>
            <person name="Young S."/>
            <person name="Neafsey D."/>
            <person name="Nusbaum C."/>
            <person name="Birren B."/>
        </authorList>
    </citation>
    <scope>NUCLEOTIDE SEQUENCE</scope>
    <source>
        <strain evidence="5">9E7_DIV0242</strain>
    </source>
</reference>
<dbReference type="EMBL" id="NGMM01000004">
    <property type="protein sequence ID" value="OTP14579.1"/>
    <property type="molecule type" value="Genomic_DNA"/>
</dbReference>